<dbReference type="InterPro" id="IPR051370">
    <property type="entry name" value="PPIase_Pin1"/>
</dbReference>
<dbReference type="PROSITE" id="PS50020">
    <property type="entry name" value="WW_DOMAIN_2"/>
    <property type="match status" value="1"/>
</dbReference>
<evidence type="ECO:0000313" key="8">
    <source>
        <dbReference type="EMBL" id="KAK8894292.1"/>
    </source>
</evidence>
<dbReference type="Gene3D" id="3.10.50.40">
    <property type="match status" value="1"/>
</dbReference>
<dbReference type="CDD" id="cd00201">
    <property type="entry name" value="WW"/>
    <property type="match status" value="1"/>
</dbReference>
<dbReference type="Proteomes" id="UP001470230">
    <property type="component" value="Unassembled WGS sequence"/>
</dbReference>
<keyword evidence="9" id="KW-1185">Reference proteome</keyword>
<keyword evidence="2 4" id="KW-0697">Rotamase</keyword>
<name>A0ABR2KT21_9EUKA</name>
<evidence type="ECO:0000256" key="3">
    <source>
        <dbReference type="ARBA" id="ARBA00023235"/>
    </source>
</evidence>
<evidence type="ECO:0000256" key="4">
    <source>
        <dbReference type="PROSITE-ProRule" id="PRU00278"/>
    </source>
</evidence>
<keyword evidence="3 4" id="KW-0413">Isomerase</keyword>
<dbReference type="InterPro" id="IPR046357">
    <property type="entry name" value="PPIase_dom_sf"/>
</dbReference>
<dbReference type="PANTHER" id="PTHR10657:SF4">
    <property type="entry name" value="PEPTIDYL-PROLYL CIS-TRANS ISOMERASE-RELATED"/>
    <property type="match status" value="1"/>
</dbReference>
<dbReference type="SUPFAM" id="SSF51045">
    <property type="entry name" value="WW domain"/>
    <property type="match status" value="1"/>
</dbReference>
<feature type="domain" description="WW" evidence="6">
    <location>
        <begin position="1"/>
        <end position="36"/>
    </location>
</feature>
<dbReference type="SUPFAM" id="SSF54534">
    <property type="entry name" value="FKBP-like"/>
    <property type="match status" value="1"/>
</dbReference>
<evidence type="ECO:0000259" key="6">
    <source>
        <dbReference type="PROSITE" id="PS50020"/>
    </source>
</evidence>
<evidence type="ECO:0000256" key="1">
    <source>
        <dbReference type="ARBA" id="ARBA00000971"/>
    </source>
</evidence>
<evidence type="ECO:0000313" key="9">
    <source>
        <dbReference type="Proteomes" id="UP001470230"/>
    </source>
</evidence>
<dbReference type="PANTHER" id="PTHR10657">
    <property type="entry name" value="PEPTIDYL-PROLYL CIS-TRANS ISOMERASE"/>
    <property type="match status" value="1"/>
</dbReference>
<evidence type="ECO:0000256" key="2">
    <source>
        <dbReference type="ARBA" id="ARBA00023110"/>
    </source>
</evidence>
<feature type="domain" description="PpiC" evidence="7">
    <location>
        <begin position="47"/>
        <end position="152"/>
    </location>
</feature>
<sequence length="152" mass="18104">MELPPPWELKESTRYPGRCYYYNPETQESSWLRPRAYPGETKWNFIPPIIYVLHILVKYDEIDHTVQRKKKEALEEIKSIQRDLINGKKKFEDMAREKSENRETGEKGGEIGWIKRDDMSIEFAQMAWKLRPGEMSPPIETKEGYQLILRRG</sequence>
<dbReference type="EC" id="5.2.1.8" evidence="5"/>
<dbReference type="Pfam" id="PF00397">
    <property type="entry name" value="WW"/>
    <property type="match status" value="1"/>
</dbReference>
<reference evidence="8 9" key="1">
    <citation type="submission" date="2024-04" db="EMBL/GenBank/DDBJ databases">
        <title>Tritrichomonas musculus Genome.</title>
        <authorList>
            <person name="Alves-Ferreira E."/>
            <person name="Grigg M."/>
            <person name="Lorenzi H."/>
            <person name="Galac M."/>
        </authorList>
    </citation>
    <scope>NUCLEOTIDE SEQUENCE [LARGE SCALE GENOMIC DNA]</scope>
    <source>
        <strain evidence="8 9">EAF2021</strain>
    </source>
</reference>
<dbReference type="InterPro" id="IPR001202">
    <property type="entry name" value="WW_dom"/>
</dbReference>
<proteinExistence type="predicted"/>
<evidence type="ECO:0000256" key="5">
    <source>
        <dbReference type="RuleBase" id="RU363014"/>
    </source>
</evidence>
<comment type="catalytic activity">
    <reaction evidence="1 5">
        <text>[protein]-peptidylproline (omega=180) = [protein]-peptidylproline (omega=0)</text>
        <dbReference type="Rhea" id="RHEA:16237"/>
        <dbReference type="Rhea" id="RHEA-COMP:10747"/>
        <dbReference type="Rhea" id="RHEA-COMP:10748"/>
        <dbReference type="ChEBI" id="CHEBI:83833"/>
        <dbReference type="ChEBI" id="CHEBI:83834"/>
        <dbReference type="EC" id="5.2.1.8"/>
    </reaction>
</comment>
<accession>A0ABR2KT21</accession>
<dbReference type="EMBL" id="JAPFFF010000003">
    <property type="protein sequence ID" value="KAK8894292.1"/>
    <property type="molecule type" value="Genomic_DNA"/>
</dbReference>
<dbReference type="InterPro" id="IPR000297">
    <property type="entry name" value="PPIase_PpiC"/>
</dbReference>
<protein>
    <recommendedName>
        <fullName evidence="5">Peptidyl-prolyl cis-trans isomerase</fullName>
        <ecNumber evidence="5">5.2.1.8</ecNumber>
    </recommendedName>
</protein>
<comment type="caution">
    <text evidence="8">The sequence shown here is derived from an EMBL/GenBank/DDBJ whole genome shotgun (WGS) entry which is preliminary data.</text>
</comment>
<dbReference type="Pfam" id="PF00639">
    <property type="entry name" value="Rotamase"/>
    <property type="match status" value="1"/>
</dbReference>
<organism evidence="8 9">
    <name type="scientific">Tritrichomonas musculus</name>
    <dbReference type="NCBI Taxonomy" id="1915356"/>
    <lineage>
        <taxon>Eukaryota</taxon>
        <taxon>Metamonada</taxon>
        <taxon>Parabasalia</taxon>
        <taxon>Tritrichomonadida</taxon>
        <taxon>Tritrichomonadidae</taxon>
        <taxon>Tritrichomonas</taxon>
    </lineage>
</organism>
<gene>
    <name evidence="8" type="ORF">M9Y10_022727</name>
</gene>
<evidence type="ECO:0000259" key="7">
    <source>
        <dbReference type="PROSITE" id="PS50198"/>
    </source>
</evidence>
<dbReference type="PROSITE" id="PS50198">
    <property type="entry name" value="PPIC_PPIASE_2"/>
    <property type="match status" value="1"/>
</dbReference>
<dbReference type="Gene3D" id="2.20.70.10">
    <property type="match status" value="1"/>
</dbReference>
<dbReference type="SMART" id="SM00456">
    <property type="entry name" value="WW"/>
    <property type="match status" value="1"/>
</dbReference>
<dbReference type="InterPro" id="IPR036020">
    <property type="entry name" value="WW_dom_sf"/>
</dbReference>